<feature type="compositionally biased region" description="Basic and acidic residues" evidence="1">
    <location>
        <begin position="125"/>
        <end position="137"/>
    </location>
</feature>
<reference evidence="2 3" key="1">
    <citation type="submission" date="2018-12" db="EMBL/GenBank/DDBJ databases">
        <authorList>
            <person name="Feng G."/>
            <person name="Zhu H."/>
        </authorList>
    </citation>
    <scope>NUCLEOTIDE SEQUENCE [LARGE SCALE GENOMIC DNA]</scope>
    <source>
        <strain evidence="2 3">KCTC 12533</strain>
    </source>
</reference>
<evidence type="ECO:0000313" key="2">
    <source>
        <dbReference type="EMBL" id="RSK50098.1"/>
    </source>
</evidence>
<feature type="compositionally biased region" description="Basic and acidic residues" evidence="1">
    <location>
        <begin position="106"/>
        <end position="118"/>
    </location>
</feature>
<dbReference type="Proteomes" id="UP000273500">
    <property type="component" value="Unassembled WGS sequence"/>
</dbReference>
<dbReference type="AlphaFoldDB" id="A0A428KU06"/>
<organism evidence="2 3">
    <name type="scientific">Hymenobacter rigui</name>
    <dbReference type="NCBI Taxonomy" id="334424"/>
    <lineage>
        <taxon>Bacteria</taxon>
        <taxon>Pseudomonadati</taxon>
        <taxon>Bacteroidota</taxon>
        <taxon>Cytophagia</taxon>
        <taxon>Cytophagales</taxon>
        <taxon>Hymenobacteraceae</taxon>
        <taxon>Hymenobacter</taxon>
    </lineage>
</organism>
<evidence type="ECO:0000313" key="3">
    <source>
        <dbReference type="Proteomes" id="UP000273500"/>
    </source>
</evidence>
<accession>A0A428KU06</accession>
<dbReference type="EMBL" id="RWIT01000002">
    <property type="protein sequence ID" value="RSK50098.1"/>
    <property type="molecule type" value="Genomic_DNA"/>
</dbReference>
<name>A0A428KU06_9BACT</name>
<comment type="caution">
    <text evidence="2">The sequence shown here is derived from an EMBL/GenBank/DDBJ whole genome shotgun (WGS) entry which is preliminary data.</text>
</comment>
<proteinExistence type="predicted"/>
<protein>
    <submittedName>
        <fullName evidence="2">Uncharacterized protein</fullName>
    </submittedName>
</protein>
<gene>
    <name evidence="2" type="ORF">EI291_05455</name>
</gene>
<evidence type="ECO:0000256" key="1">
    <source>
        <dbReference type="SAM" id="MobiDB-lite"/>
    </source>
</evidence>
<keyword evidence="3" id="KW-1185">Reference proteome</keyword>
<dbReference type="RefSeq" id="WP_125418796.1">
    <property type="nucleotide sequence ID" value="NZ_RWIT01000002.1"/>
</dbReference>
<feature type="region of interest" description="Disordered" evidence="1">
    <location>
        <begin position="101"/>
        <end position="137"/>
    </location>
</feature>
<dbReference type="OrthoDB" id="882940at2"/>
<sequence length="182" mass="20446">MSTTTKPKAAAAKVAAKTQKLDLRELQAKQLNGEEIEQAKGNQDSSYEFPAHEADRVHLKLTKKVNDPVKKEYSDVDKVVKLVPAQYERMERNNAFAEYDSQTILHDPRPAAAKKEAEASAEAGDGNKEPMQPKKELPSLQDAQMRFQQLYPEEKELTASKNYDELIELIQAKDADFGKVAE</sequence>